<dbReference type="RefSeq" id="WP_345635074.1">
    <property type="nucleotide sequence ID" value="NZ_BAABJQ010000021.1"/>
</dbReference>
<dbReference type="GO" id="GO:0032259">
    <property type="term" value="P:methylation"/>
    <property type="evidence" value="ECO:0007669"/>
    <property type="project" value="UniProtKB-KW"/>
</dbReference>
<dbReference type="Proteomes" id="UP001501570">
    <property type="component" value="Unassembled WGS sequence"/>
</dbReference>
<dbReference type="SUPFAM" id="SSF53335">
    <property type="entry name" value="S-adenosyl-L-methionine-dependent methyltransferases"/>
    <property type="match status" value="1"/>
</dbReference>
<sequence length="279" mass="30273">MDPEYWARDIDPNVPSAARMYDYFLGGSHNFEADREAARRVIEAMPQAPLIARANRSFLRRAVRFLVASGVRQFLDIGSGVPTVGNVHEIAQGLDPDARVVYVDIDPVAISHAQQLLEGNTRATAIVADLRRPAELLDLLRRARTRAVLDLSRPVGLLMVSMLHFLPGEGTYRAAAALRDALAPGSHVVVSHPVSDAIDARAATEVEAVYRRTATPGGLRTRAEVQRFFDGYALVPPGLVWVPEWRPDDRADNAADDDGEPGADPRRVGMVAGVGGKTG</sequence>
<keyword evidence="3" id="KW-1185">Reference proteome</keyword>
<dbReference type="Gene3D" id="3.40.50.150">
    <property type="entry name" value="Vaccinia Virus protein VP39"/>
    <property type="match status" value="1"/>
</dbReference>
<keyword evidence="2" id="KW-0489">Methyltransferase</keyword>
<proteinExistence type="predicted"/>
<name>A0ABP9SGC7_9ACTN</name>
<accession>A0ABP9SGC7</accession>
<comment type="caution">
    <text evidence="2">The sequence shown here is derived from an EMBL/GenBank/DDBJ whole genome shotgun (WGS) entry which is preliminary data.</text>
</comment>
<dbReference type="InterPro" id="IPR029063">
    <property type="entry name" value="SAM-dependent_MTases_sf"/>
</dbReference>
<dbReference type="GO" id="GO:0008168">
    <property type="term" value="F:methyltransferase activity"/>
    <property type="evidence" value="ECO:0007669"/>
    <property type="project" value="UniProtKB-KW"/>
</dbReference>
<evidence type="ECO:0000256" key="1">
    <source>
        <dbReference type="SAM" id="MobiDB-lite"/>
    </source>
</evidence>
<feature type="region of interest" description="Disordered" evidence="1">
    <location>
        <begin position="250"/>
        <end position="279"/>
    </location>
</feature>
<evidence type="ECO:0000313" key="3">
    <source>
        <dbReference type="Proteomes" id="UP001501570"/>
    </source>
</evidence>
<dbReference type="PIRSF" id="PIRSF017393">
    <property type="entry name" value="MTase_SAV2177"/>
    <property type="match status" value="1"/>
</dbReference>
<reference evidence="3" key="1">
    <citation type="journal article" date="2019" name="Int. J. Syst. Evol. Microbiol.">
        <title>The Global Catalogue of Microorganisms (GCM) 10K type strain sequencing project: providing services to taxonomists for standard genome sequencing and annotation.</title>
        <authorList>
            <consortium name="The Broad Institute Genomics Platform"/>
            <consortium name="The Broad Institute Genome Sequencing Center for Infectious Disease"/>
            <person name="Wu L."/>
            <person name="Ma J."/>
        </authorList>
    </citation>
    <scope>NUCLEOTIDE SEQUENCE [LARGE SCALE GENOMIC DNA]</scope>
    <source>
        <strain evidence="3">JCM 18304</strain>
    </source>
</reference>
<gene>
    <name evidence="2" type="ORF">GCM10023322_58890</name>
</gene>
<keyword evidence="2" id="KW-0808">Transferase</keyword>
<protein>
    <submittedName>
        <fullName evidence="2">SAM-dependent methyltransferase</fullName>
    </submittedName>
</protein>
<evidence type="ECO:0000313" key="2">
    <source>
        <dbReference type="EMBL" id="GAA5194449.1"/>
    </source>
</evidence>
<dbReference type="Pfam" id="PF04672">
    <property type="entry name" value="Methyltransf_19"/>
    <property type="match status" value="1"/>
</dbReference>
<dbReference type="CDD" id="cd02440">
    <property type="entry name" value="AdoMet_MTases"/>
    <property type="match status" value="1"/>
</dbReference>
<dbReference type="InterPro" id="IPR006764">
    <property type="entry name" value="SAM_dep_MeTrfase_SAV2177_type"/>
</dbReference>
<dbReference type="EMBL" id="BAABJQ010000021">
    <property type="protein sequence ID" value="GAA5194449.1"/>
    <property type="molecule type" value="Genomic_DNA"/>
</dbReference>
<organism evidence="2 3">
    <name type="scientific">Rugosimonospora acidiphila</name>
    <dbReference type="NCBI Taxonomy" id="556531"/>
    <lineage>
        <taxon>Bacteria</taxon>
        <taxon>Bacillati</taxon>
        <taxon>Actinomycetota</taxon>
        <taxon>Actinomycetes</taxon>
        <taxon>Micromonosporales</taxon>
        <taxon>Micromonosporaceae</taxon>
        <taxon>Rugosimonospora</taxon>
    </lineage>
</organism>